<protein>
    <submittedName>
        <fullName evidence="13">Cytochrome d ubiquinol oxidase subunit I</fullName>
        <ecNumber evidence="13">1.10.3.-</ecNumber>
    </submittedName>
</protein>
<keyword evidence="14" id="KW-1185">Reference proteome</keyword>
<keyword evidence="9 12" id="KW-1133">Transmembrane helix</keyword>
<feature type="transmembrane region" description="Helical" evidence="12">
    <location>
        <begin position="189"/>
        <end position="212"/>
    </location>
</feature>
<feature type="transmembrane region" description="Helical" evidence="12">
    <location>
        <begin position="357"/>
        <end position="379"/>
    </location>
</feature>
<dbReference type="GO" id="GO:0016682">
    <property type="term" value="F:oxidoreductase activity, acting on diphenols and related substances as donors, oxygen as acceptor"/>
    <property type="evidence" value="ECO:0007669"/>
    <property type="project" value="TreeGrafter"/>
</dbReference>
<keyword evidence="8 12" id="KW-0249">Electron transport</keyword>
<evidence type="ECO:0000256" key="2">
    <source>
        <dbReference type="ARBA" id="ARBA00009819"/>
    </source>
</evidence>
<dbReference type="PANTHER" id="PTHR30365">
    <property type="entry name" value="CYTOCHROME D UBIQUINOL OXIDASE"/>
    <property type="match status" value="1"/>
</dbReference>
<evidence type="ECO:0000256" key="5">
    <source>
        <dbReference type="ARBA" id="ARBA00022617"/>
    </source>
</evidence>
<accession>A0A840V964</accession>
<name>A0A840V964_9BACT</name>
<proteinExistence type="inferred from homology"/>
<gene>
    <name evidence="13" type="ORF">HNR46_001484</name>
</gene>
<comment type="similarity">
    <text evidence="2 12">Belongs to the cytochrome ubiquinol oxidase subunit 1 family.</text>
</comment>
<dbReference type="EC" id="1.10.3.-" evidence="13"/>
<dbReference type="PANTHER" id="PTHR30365:SF14">
    <property type="entry name" value="CYTOCHROME BD MENAQUINOL OXIDASE SUBUNIT I-RELATED"/>
    <property type="match status" value="1"/>
</dbReference>
<dbReference type="Proteomes" id="UP000557717">
    <property type="component" value="Unassembled WGS sequence"/>
</dbReference>
<dbReference type="Pfam" id="PF01654">
    <property type="entry name" value="Cyt_bd_oxida_I"/>
    <property type="match status" value="1"/>
</dbReference>
<reference evidence="13 14" key="1">
    <citation type="submission" date="2020-08" db="EMBL/GenBank/DDBJ databases">
        <title>Genomic Encyclopedia of Type Strains, Phase IV (KMG-IV): sequencing the most valuable type-strain genomes for metagenomic binning, comparative biology and taxonomic classification.</title>
        <authorList>
            <person name="Goeker M."/>
        </authorList>
    </citation>
    <scope>NUCLEOTIDE SEQUENCE [LARGE SCALE GENOMIC DNA]</scope>
    <source>
        <strain evidence="13 14">YC6886</strain>
    </source>
</reference>
<comment type="caution">
    <text evidence="13">The sequence shown here is derived from an EMBL/GenBank/DDBJ whole genome shotgun (WGS) entry which is preliminary data.</text>
</comment>
<dbReference type="GO" id="GO:0019646">
    <property type="term" value="P:aerobic electron transport chain"/>
    <property type="evidence" value="ECO:0007669"/>
    <property type="project" value="InterPro"/>
</dbReference>
<keyword evidence="7 12" id="KW-0479">Metal-binding</keyword>
<dbReference type="GO" id="GO:0070069">
    <property type="term" value="C:cytochrome complex"/>
    <property type="evidence" value="ECO:0007669"/>
    <property type="project" value="UniProtKB-UniRule"/>
</dbReference>
<dbReference type="InterPro" id="IPR002585">
    <property type="entry name" value="Cyt-d_ubiquinol_oxidase_su_1"/>
</dbReference>
<feature type="transmembrane region" description="Helical" evidence="12">
    <location>
        <begin position="136"/>
        <end position="157"/>
    </location>
</feature>
<dbReference type="EMBL" id="JACHFD010000006">
    <property type="protein sequence ID" value="MBB5351248.1"/>
    <property type="molecule type" value="Genomic_DNA"/>
</dbReference>
<evidence type="ECO:0000256" key="7">
    <source>
        <dbReference type="ARBA" id="ARBA00022723"/>
    </source>
</evidence>
<evidence type="ECO:0000256" key="4">
    <source>
        <dbReference type="ARBA" id="ARBA00022475"/>
    </source>
</evidence>
<feature type="transmembrane region" description="Helical" evidence="12">
    <location>
        <begin position="66"/>
        <end position="91"/>
    </location>
</feature>
<evidence type="ECO:0000313" key="13">
    <source>
        <dbReference type="EMBL" id="MBB5351248.1"/>
    </source>
</evidence>
<keyword evidence="10 12" id="KW-0408">Iron</keyword>
<evidence type="ECO:0000256" key="12">
    <source>
        <dbReference type="PIRNR" id="PIRNR006446"/>
    </source>
</evidence>
<dbReference type="GO" id="GO:0020037">
    <property type="term" value="F:heme binding"/>
    <property type="evidence" value="ECO:0007669"/>
    <property type="project" value="TreeGrafter"/>
</dbReference>
<keyword evidence="13" id="KW-0560">Oxidoreductase</keyword>
<dbReference type="GO" id="GO:0046872">
    <property type="term" value="F:metal ion binding"/>
    <property type="evidence" value="ECO:0007669"/>
    <property type="project" value="UniProtKB-UniRule"/>
</dbReference>
<comment type="subcellular location">
    <subcellularLocation>
        <location evidence="1">Cell membrane</location>
        <topology evidence="1">Multi-pass membrane protein</topology>
    </subcellularLocation>
</comment>
<keyword evidence="6 12" id="KW-0812">Transmembrane</keyword>
<keyword evidence="5 12" id="KW-0349">Heme</keyword>
<evidence type="ECO:0000256" key="6">
    <source>
        <dbReference type="ARBA" id="ARBA00022692"/>
    </source>
</evidence>
<dbReference type="AlphaFoldDB" id="A0A840V964"/>
<evidence type="ECO:0000313" key="14">
    <source>
        <dbReference type="Proteomes" id="UP000557717"/>
    </source>
</evidence>
<sequence>MAVAYGQAMDDLTAARATMAFSLGFHIIFAAIGMTMPFLMSAAHYLHLKRGDKVSLELTKMWMRGVAILFAVGAVSGTVLSFELGLLWPGFMEHAGPIVGMPFSWEGTAFFIEAVAIGLFLYGWKRMSPWVHWATGLVVGISGFLSGIFVVAANSWMNAPAGFEWVNGEATGIDPVAAMFNRAWLHQSAHMQVAAVQAVGFAVGGVHAFLYLKGRAPELNLKAMKIAMVFGAAAALVQPLVGHFAGERVAELQPAKLAALEGHFKTSTYAPLTLGGIPDEDTETMHWGIEIPGMLSVLAHRDPAAEVIGLDQYPKEDWPPVLVVHVAFQVMVGLGMLMAVLGLLHFWFLKKGKFPRWFLGALAASTPLGMIAIEAGWVVTEVGRQPWIIYEVLRTQDAVTPVPGMVYHFLLFLILYLGLGGMTVWLFARQIRVTQRKVEAS</sequence>
<feature type="transmembrane region" description="Helical" evidence="12">
    <location>
        <begin position="103"/>
        <end position="124"/>
    </location>
</feature>
<feature type="transmembrane region" description="Helical" evidence="12">
    <location>
        <begin position="405"/>
        <end position="428"/>
    </location>
</feature>
<keyword evidence="3 12" id="KW-0813">Transport</keyword>
<evidence type="ECO:0000256" key="3">
    <source>
        <dbReference type="ARBA" id="ARBA00022448"/>
    </source>
</evidence>
<keyword evidence="4 12" id="KW-1003">Cell membrane</keyword>
<evidence type="ECO:0000256" key="9">
    <source>
        <dbReference type="ARBA" id="ARBA00022989"/>
    </source>
</evidence>
<dbReference type="GO" id="GO:0009055">
    <property type="term" value="F:electron transfer activity"/>
    <property type="evidence" value="ECO:0007669"/>
    <property type="project" value="UniProtKB-UniRule"/>
</dbReference>
<feature type="transmembrane region" description="Helical" evidence="12">
    <location>
        <begin position="20"/>
        <end position="46"/>
    </location>
</feature>
<dbReference type="PIRSF" id="PIRSF006446">
    <property type="entry name" value="Cyt_quinol_oxidase_1"/>
    <property type="match status" value="1"/>
</dbReference>
<feature type="transmembrane region" description="Helical" evidence="12">
    <location>
        <begin position="322"/>
        <end position="348"/>
    </location>
</feature>
<keyword evidence="11 12" id="KW-0472">Membrane</keyword>
<feature type="transmembrane region" description="Helical" evidence="12">
    <location>
        <begin position="224"/>
        <end position="245"/>
    </location>
</feature>
<evidence type="ECO:0000256" key="8">
    <source>
        <dbReference type="ARBA" id="ARBA00022982"/>
    </source>
</evidence>
<evidence type="ECO:0000256" key="11">
    <source>
        <dbReference type="ARBA" id="ARBA00023136"/>
    </source>
</evidence>
<dbReference type="GO" id="GO:0005886">
    <property type="term" value="C:plasma membrane"/>
    <property type="evidence" value="ECO:0007669"/>
    <property type="project" value="UniProtKB-SubCell"/>
</dbReference>
<evidence type="ECO:0000256" key="10">
    <source>
        <dbReference type="ARBA" id="ARBA00023004"/>
    </source>
</evidence>
<organism evidence="13 14">
    <name type="scientific">Haloferula luteola</name>
    <dbReference type="NCBI Taxonomy" id="595692"/>
    <lineage>
        <taxon>Bacteria</taxon>
        <taxon>Pseudomonadati</taxon>
        <taxon>Verrucomicrobiota</taxon>
        <taxon>Verrucomicrobiia</taxon>
        <taxon>Verrucomicrobiales</taxon>
        <taxon>Verrucomicrobiaceae</taxon>
        <taxon>Haloferula</taxon>
    </lineage>
</organism>
<evidence type="ECO:0000256" key="1">
    <source>
        <dbReference type="ARBA" id="ARBA00004651"/>
    </source>
</evidence>